<dbReference type="PANTHER" id="PTHR47959:SF1">
    <property type="entry name" value="ATP-DEPENDENT RNA HELICASE DBPA"/>
    <property type="match status" value="1"/>
</dbReference>
<dbReference type="Pfam" id="PF00271">
    <property type="entry name" value="Helicase_C"/>
    <property type="match status" value="1"/>
</dbReference>
<feature type="short sequence motif" description="Q motif" evidence="6">
    <location>
        <begin position="8"/>
        <end position="36"/>
    </location>
</feature>
<feature type="domain" description="DEAD-box RNA helicase Q" evidence="10">
    <location>
        <begin position="8"/>
        <end position="36"/>
    </location>
</feature>
<evidence type="ECO:0000256" key="7">
    <source>
        <dbReference type="SAM" id="MobiDB-lite"/>
    </source>
</evidence>
<evidence type="ECO:0000256" key="5">
    <source>
        <dbReference type="ARBA" id="ARBA00038437"/>
    </source>
</evidence>
<dbReference type="CDD" id="cd00268">
    <property type="entry name" value="DEADc"/>
    <property type="match status" value="1"/>
</dbReference>
<sequence length="598" mass="66956">MGNTLTATAFDRYELREELLNALAAKGFDSPMPVQEKVLESENRDGDLVVQARTGSGKTLGFLLPLLNELPRETATPRILVLSPTRELAQQIAGEAEWIGKYMGITTASLVGGMDMERQIKDLRRGSALVVGTPGRTMDHIRRKTLKTDTIQTIVLDEGDTMLDMGFRDDIEAILNTLPDPHRTWLFSATMPDEVASLTKRYLDSPSWITLCHDEDQHEDITHRAYLVPSGKRQEGLVNVLLWENPEMGLIFCHTKAGTVETMERLQEEGFAASALHGDMSQLERNSVMNAFRQGRIPYLVATNVAARGLDVQGVSHVIQIGLPDNLETFVHRSGRTGRAGQEGRNILVLTPREKGRFKAMLRASSMDLKWANVPDVAEIAKAQRGLRESALLGGDEPDQEIQAWADELLEMMAPRDLVARLLESYVNGLPNGYDLRKSLQNELENRRSGRDRGDRFSGRDRSRSPRRNENRGNRSSFRGRAKSIKLSKGRIDQDWSVGRILATVCQALDVDRNEIGNIRMRDNHTEVELGPLAADRMNGNGANKLSKWGLMDGSSQNQERNTKPSQGRRRWAQDPQQSHEAKGLAEKQQPYGNPYYA</sequence>
<keyword evidence="2" id="KW-0378">Hydrolase</keyword>
<feature type="domain" description="Helicase ATP-binding" evidence="8">
    <location>
        <begin position="39"/>
        <end position="209"/>
    </location>
</feature>
<evidence type="ECO:0000256" key="6">
    <source>
        <dbReference type="PROSITE-ProRule" id="PRU00552"/>
    </source>
</evidence>
<dbReference type="InterPro" id="IPR014001">
    <property type="entry name" value="Helicase_ATP-bd"/>
</dbReference>
<dbReference type="InterPro" id="IPR044742">
    <property type="entry name" value="DEAD/DEAH_RhlB"/>
</dbReference>
<feature type="region of interest" description="Disordered" evidence="7">
    <location>
        <begin position="444"/>
        <end position="482"/>
    </location>
</feature>
<proteinExistence type="inferred from homology"/>
<dbReference type="Gene3D" id="3.40.50.300">
    <property type="entry name" value="P-loop containing nucleotide triphosphate hydrolases"/>
    <property type="match status" value="2"/>
</dbReference>
<dbReference type="Pfam" id="PF00270">
    <property type="entry name" value="DEAD"/>
    <property type="match status" value="1"/>
</dbReference>
<feature type="compositionally biased region" description="Polar residues" evidence="7">
    <location>
        <begin position="554"/>
        <end position="566"/>
    </location>
</feature>
<accession>A0ABS9EP81</accession>
<dbReference type="SMART" id="SM00487">
    <property type="entry name" value="DEXDc"/>
    <property type="match status" value="1"/>
</dbReference>
<evidence type="ECO:0000313" key="11">
    <source>
        <dbReference type="EMBL" id="MCF4143003.1"/>
    </source>
</evidence>
<dbReference type="PROSITE" id="PS51192">
    <property type="entry name" value="HELICASE_ATP_BIND_1"/>
    <property type="match status" value="1"/>
</dbReference>
<evidence type="ECO:0000259" key="8">
    <source>
        <dbReference type="PROSITE" id="PS51192"/>
    </source>
</evidence>
<keyword evidence="12" id="KW-1185">Reference proteome</keyword>
<evidence type="ECO:0000256" key="1">
    <source>
        <dbReference type="ARBA" id="ARBA00022741"/>
    </source>
</evidence>
<evidence type="ECO:0000313" key="12">
    <source>
        <dbReference type="Proteomes" id="UP001200430"/>
    </source>
</evidence>
<dbReference type="InterPro" id="IPR014014">
    <property type="entry name" value="RNA_helicase_DEAD_Q_motif"/>
</dbReference>
<dbReference type="EMBL" id="JAKGUD010000009">
    <property type="protein sequence ID" value="MCF4143003.1"/>
    <property type="molecule type" value="Genomic_DNA"/>
</dbReference>
<dbReference type="PROSITE" id="PS51194">
    <property type="entry name" value="HELICASE_CTER"/>
    <property type="match status" value="1"/>
</dbReference>
<keyword evidence="4" id="KW-0067">ATP-binding</keyword>
<feature type="domain" description="Helicase C-terminal" evidence="9">
    <location>
        <begin position="236"/>
        <end position="388"/>
    </location>
</feature>
<organism evidence="11 12">
    <name type="scientific">Dethiosulfovibrio marinus</name>
    <dbReference type="NCBI Taxonomy" id="133532"/>
    <lineage>
        <taxon>Bacteria</taxon>
        <taxon>Thermotogati</taxon>
        <taxon>Synergistota</taxon>
        <taxon>Synergistia</taxon>
        <taxon>Synergistales</taxon>
        <taxon>Dethiosulfovibrionaceae</taxon>
        <taxon>Dethiosulfovibrio</taxon>
    </lineage>
</organism>
<feature type="region of interest" description="Disordered" evidence="7">
    <location>
        <begin position="533"/>
        <end position="598"/>
    </location>
</feature>
<dbReference type="InterPro" id="IPR011545">
    <property type="entry name" value="DEAD/DEAH_box_helicase_dom"/>
</dbReference>
<dbReference type="SMART" id="SM00490">
    <property type="entry name" value="HELICc"/>
    <property type="match status" value="1"/>
</dbReference>
<feature type="non-terminal residue" evidence="11">
    <location>
        <position position="598"/>
    </location>
</feature>
<feature type="compositionally biased region" description="Basic and acidic residues" evidence="7">
    <location>
        <begin position="444"/>
        <end position="473"/>
    </location>
</feature>
<comment type="caution">
    <text evidence="11">The sequence shown here is derived from an EMBL/GenBank/DDBJ whole genome shotgun (WGS) entry which is preliminary data.</text>
</comment>
<dbReference type="InterPro" id="IPR001650">
    <property type="entry name" value="Helicase_C-like"/>
</dbReference>
<dbReference type="Proteomes" id="UP001200430">
    <property type="component" value="Unassembled WGS sequence"/>
</dbReference>
<dbReference type="CDD" id="cd12252">
    <property type="entry name" value="RRM_DbpA"/>
    <property type="match status" value="1"/>
</dbReference>
<keyword evidence="1" id="KW-0547">Nucleotide-binding</keyword>
<dbReference type="PANTHER" id="PTHR47959">
    <property type="entry name" value="ATP-DEPENDENT RNA HELICASE RHLE-RELATED"/>
    <property type="match status" value="1"/>
</dbReference>
<dbReference type="GO" id="GO:0004386">
    <property type="term" value="F:helicase activity"/>
    <property type="evidence" value="ECO:0007669"/>
    <property type="project" value="UniProtKB-KW"/>
</dbReference>
<dbReference type="InterPro" id="IPR027417">
    <property type="entry name" value="P-loop_NTPase"/>
</dbReference>
<evidence type="ECO:0000256" key="2">
    <source>
        <dbReference type="ARBA" id="ARBA00022801"/>
    </source>
</evidence>
<dbReference type="PROSITE" id="PS51195">
    <property type="entry name" value="Q_MOTIF"/>
    <property type="match status" value="1"/>
</dbReference>
<dbReference type="InterPro" id="IPR050079">
    <property type="entry name" value="DEAD_box_RNA_helicase"/>
</dbReference>
<dbReference type="SUPFAM" id="SSF52540">
    <property type="entry name" value="P-loop containing nucleoside triphosphate hydrolases"/>
    <property type="match status" value="1"/>
</dbReference>
<evidence type="ECO:0000256" key="4">
    <source>
        <dbReference type="ARBA" id="ARBA00022840"/>
    </source>
</evidence>
<dbReference type="CDD" id="cd18787">
    <property type="entry name" value="SF2_C_DEAD"/>
    <property type="match status" value="1"/>
</dbReference>
<protein>
    <submittedName>
        <fullName evidence="11">DEAD/DEAH box helicase</fullName>
    </submittedName>
</protein>
<evidence type="ECO:0000259" key="9">
    <source>
        <dbReference type="PROSITE" id="PS51194"/>
    </source>
</evidence>
<reference evidence="11 12" key="1">
    <citation type="submission" date="2022-01" db="EMBL/GenBank/DDBJ databases">
        <title>Dethiosulfovibrio faecalis sp. nov., a novel proteolytic, non-sulfur-reducing bacterium isolated from a marine aquaculture solid waste bioreactor.</title>
        <authorList>
            <person name="Grabowski S."/>
            <person name="Apolinario E."/>
            <person name="Schneider N."/>
            <person name="Marshall C.W."/>
            <person name="Sowers K.R."/>
        </authorList>
    </citation>
    <scope>NUCLEOTIDE SEQUENCE [LARGE SCALE GENOMIC DNA]</scope>
    <source>
        <strain evidence="11 12">DSM 12537</strain>
    </source>
</reference>
<evidence type="ECO:0000256" key="3">
    <source>
        <dbReference type="ARBA" id="ARBA00022806"/>
    </source>
</evidence>
<gene>
    <name evidence="11" type="ORF">L2W38_09230</name>
</gene>
<name>A0ABS9EP81_9BACT</name>
<comment type="similarity">
    <text evidence="5">Belongs to the DEAD box helicase family.</text>
</comment>
<evidence type="ECO:0000259" key="10">
    <source>
        <dbReference type="PROSITE" id="PS51195"/>
    </source>
</evidence>
<keyword evidence="3 11" id="KW-0347">Helicase</keyword>
<dbReference type="RefSeq" id="WP_236099716.1">
    <property type="nucleotide sequence ID" value="NZ_JAKGUD010000009.1"/>
</dbReference>